<keyword evidence="4" id="KW-1185">Reference proteome</keyword>
<comment type="caution">
    <text evidence="3">The sequence shown here is derived from an EMBL/GenBank/DDBJ whole genome shotgun (WGS) entry which is preliminary data.</text>
</comment>
<dbReference type="InterPro" id="IPR036249">
    <property type="entry name" value="Thioredoxin-like_sf"/>
</dbReference>
<sequence>MNKNHFTIIIGIISMISIIGYVTTTSALSSNAYDKLLKKSVLSKDNGESIQKIITGPNISDDMGVNNDTILQFKMAPEFHKIEEGINTNDSIPITIASSKGKVVLVNFWTYSCINVLRTLPYLIDWDAKYSDSGLVIVGIHTPEFEFEKNAENVKSAVQRYGIKYPVLQDNAYGTWNAYENNYWPRMYLVDGQGYIRYDKIGEGDYDDTEKLIQSLLNERNTDKDVKNIDFNNNTFSYDNNNEIQNNSKNNIISFLAQPVDFSKIKTPELYFGNQSSRSALGNPQGFHLGQTINYFLPLSPSLSMSNSSIKPNTIYLEGQWKNNPDNVELQSSTGRILLSYSAKSVNMVVGVNSSDKSQSQVTVYEDNSLISNKSKGIDIGNNSKFIANEPRLYNIVNHQSYSSGNHSLLIDIKGKGFQAYVFTFG</sequence>
<dbReference type="Proteomes" id="UP000315289">
    <property type="component" value="Unassembled WGS sequence"/>
</dbReference>
<dbReference type="InterPro" id="IPR050553">
    <property type="entry name" value="Thioredoxin_ResA/DsbE_sf"/>
</dbReference>
<accession>A0A557SWL0</accession>
<keyword evidence="1" id="KW-1133">Transmembrane helix</keyword>
<dbReference type="InterPro" id="IPR041017">
    <property type="entry name" value="Thioredoxin_10"/>
</dbReference>
<dbReference type="InterPro" id="IPR013766">
    <property type="entry name" value="Thioredoxin_domain"/>
</dbReference>
<dbReference type="PANTHER" id="PTHR42852:SF13">
    <property type="entry name" value="PROTEIN DIPZ"/>
    <property type="match status" value="1"/>
</dbReference>
<keyword evidence="3" id="KW-0413">Isomerase</keyword>
<dbReference type="Pfam" id="PF17991">
    <property type="entry name" value="Thioredoxin_10"/>
    <property type="match status" value="1"/>
</dbReference>
<evidence type="ECO:0000259" key="2">
    <source>
        <dbReference type="PROSITE" id="PS51352"/>
    </source>
</evidence>
<dbReference type="GO" id="GO:0016853">
    <property type="term" value="F:isomerase activity"/>
    <property type="evidence" value="ECO:0007669"/>
    <property type="project" value="UniProtKB-KW"/>
</dbReference>
<dbReference type="SUPFAM" id="SSF52833">
    <property type="entry name" value="Thioredoxin-like"/>
    <property type="match status" value="1"/>
</dbReference>
<name>A0A557SWL0_9ARCH</name>
<dbReference type="RefSeq" id="WP_144729835.1">
    <property type="nucleotide sequence ID" value="NZ_ML675581.1"/>
</dbReference>
<evidence type="ECO:0000256" key="1">
    <source>
        <dbReference type="SAM" id="Phobius"/>
    </source>
</evidence>
<evidence type="ECO:0000313" key="3">
    <source>
        <dbReference type="EMBL" id="TVP40993.1"/>
    </source>
</evidence>
<dbReference type="EMBL" id="VOAH01000005">
    <property type="protein sequence ID" value="TVP40993.1"/>
    <property type="molecule type" value="Genomic_DNA"/>
</dbReference>
<reference evidence="3 4" key="1">
    <citation type="journal article" date="2019" name="Front. Microbiol.">
        <title>Ammonia Oxidation by the Arctic Terrestrial Thaumarchaeote Candidatus Nitrosocosmicus arcticus Is Stimulated by Increasing Temperatures.</title>
        <authorList>
            <person name="Alves R.J.E."/>
            <person name="Kerou M."/>
            <person name="Zappe A."/>
            <person name="Bittner R."/>
            <person name="Abby S.S."/>
            <person name="Schmidt H.A."/>
            <person name="Pfeifer K."/>
            <person name="Schleper C."/>
        </authorList>
    </citation>
    <scope>NUCLEOTIDE SEQUENCE [LARGE SCALE GENOMIC DNA]</scope>
    <source>
        <strain evidence="3 4">Kfb</strain>
    </source>
</reference>
<dbReference type="Pfam" id="PF08534">
    <property type="entry name" value="Redoxin"/>
    <property type="match status" value="1"/>
</dbReference>
<feature type="transmembrane region" description="Helical" evidence="1">
    <location>
        <begin position="6"/>
        <end position="29"/>
    </location>
</feature>
<dbReference type="AlphaFoldDB" id="A0A557SWL0"/>
<dbReference type="PROSITE" id="PS51352">
    <property type="entry name" value="THIOREDOXIN_2"/>
    <property type="match status" value="1"/>
</dbReference>
<keyword evidence="1" id="KW-0812">Transmembrane</keyword>
<dbReference type="InterPro" id="IPR013740">
    <property type="entry name" value="Redoxin"/>
</dbReference>
<dbReference type="Gene3D" id="3.40.30.10">
    <property type="entry name" value="Glutaredoxin"/>
    <property type="match status" value="1"/>
</dbReference>
<dbReference type="PANTHER" id="PTHR42852">
    <property type="entry name" value="THIOL:DISULFIDE INTERCHANGE PROTEIN DSBE"/>
    <property type="match status" value="1"/>
</dbReference>
<dbReference type="GO" id="GO:0016491">
    <property type="term" value="F:oxidoreductase activity"/>
    <property type="evidence" value="ECO:0007669"/>
    <property type="project" value="InterPro"/>
</dbReference>
<feature type="domain" description="Thioredoxin" evidence="2">
    <location>
        <begin position="70"/>
        <end position="218"/>
    </location>
</feature>
<dbReference type="Gene3D" id="2.60.120.260">
    <property type="entry name" value="Galactose-binding domain-like"/>
    <property type="match status" value="1"/>
</dbReference>
<organism evidence="3 4">
    <name type="scientific">Candidatus Nitrosocosmicus arcticus</name>
    <dbReference type="NCBI Taxonomy" id="2035267"/>
    <lineage>
        <taxon>Archaea</taxon>
        <taxon>Nitrososphaerota</taxon>
        <taxon>Nitrososphaeria</taxon>
        <taxon>Nitrososphaerales</taxon>
        <taxon>Nitrososphaeraceae</taxon>
        <taxon>Candidatus Nitrosocosmicus</taxon>
    </lineage>
</organism>
<protein>
    <submittedName>
        <fullName evidence="3">Thiol-disulfide isomerase or thioredoxin</fullName>
    </submittedName>
</protein>
<gene>
    <name evidence="3" type="ORF">NARC_50174</name>
</gene>
<keyword evidence="1" id="KW-0472">Membrane</keyword>
<proteinExistence type="predicted"/>
<dbReference type="OrthoDB" id="9006at2157"/>
<evidence type="ECO:0000313" key="4">
    <source>
        <dbReference type="Proteomes" id="UP000315289"/>
    </source>
</evidence>